<protein>
    <submittedName>
        <fullName evidence="1">Uncharacterized protein</fullName>
    </submittedName>
</protein>
<accession>A0AAQ1PAQ8</accession>
<evidence type="ECO:0000313" key="1">
    <source>
        <dbReference type="EMBL" id="SPO61816.1"/>
    </source>
</evidence>
<dbReference type="EMBL" id="OPYN01000152">
    <property type="protein sequence ID" value="SPO61816.1"/>
    <property type="molecule type" value="Genomic_DNA"/>
</dbReference>
<organism evidence="1 2">
    <name type="scientific">Pseudomonas inefficax</name>
    <dbReference type="NCBI Taxonomy" id="2078786"/>
    <lineage>
        <taxon>Bacteria</taxon>
        <taxon>Pseudomonadati</taxon>
        <taxon>Pseudomonadota</taxon>
        <taxon>Gammaproteobacteria</taxon>
        <taxon>Pseudomonadales</taxon>
        <taxon>Pseudomonadaceae</taxon>
        <taxon>Pseudomonas</taxon>
    </lineage>
</organism>
<proteinExistence type="predicted"/>
<reference evidence="1 2" key="1">
    <citation type="submission" date="2018-02" db="EMBL/GenBank/DDBJ databases">
        <authorList>
            <person name="Dubost A."/>
        </authorList>
    </citation>
    <scope>NUCLEOTIDE SEQUENCE [LARGE SCALE GENOMIC DNA]</scope>
    <source>
        <strain evidence="2">JV551A3</strain>
    </source>
</reference>
<name>A0AAQ1PAQ8_9PSED</name>
<keyword evidence="2" id="KW-1185">Reference proteome</keyword>
<comment type="caution">
    <text evidence="1">The sequence shown here is derived from an EMBL/GenBank/DDBJ whole genome shotgun (WGS) entry which is preliminary data.</text>
</comment>
<dbReference type="Proteomes" id="UP000294335">
    <property type="component" value="Unassembled WGS sequence"/>
</dbReference>
<gene>
    <name evidence="1" type="ORF">JV551A3_V1_1520089</name>
</gene>
<dbReference type="AlphaFoldDB" id="A0AAQ1PAQ8"/>
<evidence type="ECO:0000313" key="2">
    <source>
        <dbReference type="Proteomes" id="UP000294335"/>
    </source>
</evidence>
<sequence>MPGDAVWLLVSQWHCVCMLAQLTLLNFQGMHHLCVWGFNREHRHSRCHALCCILRG</sequence>